<protein>
    <submittedName>
        <fullName evidence="2">Uncharacterized protein</fullName>
    </submittedName>
</protein>
<organism evidence="2 3">
    <name type="scientific">Puccinia graminis f. sp. tritici</name>
    <dbReference type="NCBI Taxonomy" id="56615"/>
    <lineage>
        <taxon>Eukaryota</taxon>
        <taxon>Fungi</taxon>
        <taxon>Dikarya</taxon>
        <taxon>Basidiomycota</taxon>
        <taxon>Pucciniomycotina</taxon>
        <taxon>Pucciniomycetes</taxon>
        <taxon>Pucciniales</taxon>
        <taxon>Pucciniaceae</taxon>
        <taxon>Puccinia</taxon>
    </lineage>
</organism>
<dbReference type="AlphaFoldDB" id="A0A5B0RYC6"/>
<comment type="caution">
    <text evidence="2">The sequence shown here is derived from an EMBL/GenBank/DDBJ whole genome shotgun (WGS) entry which is preliminary data.</text>
</comment>
<evidence type="ECO:0000313" key="3">
    <source>
        <dbReference type="Proteomes" id="UP000325313"/>
    </source>
</evidence>
<accession>A0A5B0RYC6</accession>
<evidence type="ECO:0000256" key="1">
    <source>
        <dbReference type="SAM" id="MobiDB-lite"/>
    </source>
</evidence>
<name>A0A5B0RYC6_PUCGR</name>
<reference evidence="2 3" key="1">
    <citation type="submission" date="2019-05" db="EMBL/GenBank/DDBJ databases">
        <title>Emergence of the Ug99 lineage of the wheat stem rust pathogen through somatic hybridization.</title>
        <authorList>
            <person name="Li F."/>
            <person name="Upadhyaya N.M."/>
            <person name="Sperschneider J."/>
            <person name="Matny O."/>
            <person name="Nguyen-Phuc H."/>
            <person name="Mago R."/>
            <person name="Raley C."/>
            <person name="Miller M.E."/>
            <person name="Silverstein K.A.T."/>
            <person name="Henningsen E."/>
            <person name="Hirsch C.D."/>
            <person name="Visser B."/>
            <person name="Pretorius Z.A."/>
            <person name="Steffenson B.J."/>
            <person name="Schwessinger B."/>
            <person name="Dodds P.N."/>
            <person name="Figueroa M."/>
        </authorList>
    </citation>
    <scope>NUCLEOTIDE SEQUENCE [LARGE SCALE GENOMIC DNA]</scope>
    <source>
        <strain evidence="2 3">Ug99</strain>
    </source>
</reference>
<feature type="region of interest" description="Disordered" evidence="1">
    <location>
        <begin position="31"/>
        <end position="51"/>
    </location>
</feature>
<dbReference type="EMBL" id="VDEP01000113">
    <property type="protein sequence ID" value="KAA1130105.1"/>
    <property type="molecule type" value="Genomic_DNA"/>
</dbReference>
<sequence length="113" mass="12159">MSSTGRNPFRSTRYMYLVDWKDFLPAGEVHAPRRLEGNPSSRSLAGHLKGGYPRIPARIPAKAGGYPPGDADAGADAAFPGKSSRISASARISGCNTTISDLVTYNRIQCQYI</sequence>
<proteinExistence type="predicted"/>
<gene>
    <name evidence="2" type="ORF">PGTUg99_011566</name>
</gene>
<dbReference type="Proteomes" id="UP000325313">
    <property type="component" value="Unassembled WGS sequence"/>
</dbReference>
<evidence type="ECO:0000313" key="2">
    <source>
        <dbReference type="EMBL" id="KAA1130105.1"/>
    </source>
</evidence>